<dbReference type="GO" id="GO:0005615">
    <property type="term" value="C:extracellular space"/>
    <property type="evidence" value="ECO:0007669"/>
    <property type="project" value="UniProtKB-KW"/>
</dbReference>
<dbReference type="AlphaFoldDB" id="A0A3S2NXQ5"/>
<dbReference type="SUPFAM" id="SSF54117">
    <property type="entry name" value="Interleukin 8-like chemokines"/>
    <property type="match status" value="1"/>
</dbReference>
<evidence type="ECO:0000256" key="1">
    <source>
        <dbReference type="ARBA" id="ARBA00022514"/>
    </source>
</evidence>
<feature type="chain" id="PRO_5018598736" description="Chemokine interleukin-8-like domain-containing protein" evidence="2">
    <location>
        <begin position="23"/>
        <end position="108"/>
    </location>
</feature>
<dbReference type="InterPro" id="IPR036048">
    <property type="entry name" value="Interleukin_8-like_sf"/>
</dbReference>
<dbReference type="Proteomes" id="UP000283210">
    <property type="component" value="Chromosome 17"/>
</dbReference>
<name>A0A3S2NXQ5_ORYJA</name>
<dbReference type="OrthoDB" id="8934837at2759"/>
<keyword evidence="1" id="KW-0202">Cytokine</keyword>
<dbReference type="InterPro" id="IPR001811">
    <property type="entry name" value="Chemokine_IL8-like_dom"/>
</dbReference>
<protein>
    <recommendedName>
        <fullName evidence="3">Chemokine interleukin-8-like domain-containing protein</fullName>
    </recommendedName>
</protein>
<dbReference type="EMBL" id="CM012453">
    <property type="protein sequence ID" value="RVE61869.1"/>
    <property type="molecule type" value="Genomic_DNA"/>
</dbReference>
<dbReference type="CDD" id="cd00169">
    <property type="entry name" value="Chemokine"/>
    <property type="match status" value="1"/>
</dbReference>
<dbReference type="SMART" id="SM00199">
    <property type="entry name" value="SCY"/>
    <property type="match status" value="1"/>
</dbReference>
<evidence type="ECO:0000259" key="3">
    <source>
        <dbReference type="SMART" id="SM00199"/>
    </source>
</evidence>
<evidence type="ECO:0000313" key="4">
    <source>
        <dbReference type="EMBL" id="RVE61869.1"/>
    </source>
</evidence>
<accession>A0A3S2NXQ5</accession>
<feature type="domain" description="Chemokine interleukin-8-like" evidence="3">
    <location>
        <begin position="27"/>
        <end position="87"/>
    </location>
</feature>
<feature type="signal peptide" evidence="2">
    <location>
        <begin position="1"/>
        <end position="22"/>
    </location>
</feature>
<dbReference type="Gene3D" id="2.40.50.40">
    <property type="match status" value="1"/>
</dbReference>
<keyword evidence="5" id="KW-1185">Reference proteome</keyword>
<dbReference type="Pfam" id="PF00048">
    <property type="entry name" value="IL8"/>
    <property type="match status" value="1"/>
</dbReference>
<reference evidence="4 5" key="2">
    <citation type="submission" date="2019-01" db="EMBL/GenBank/DDBJ databases">
        <title>A chromosome length genome reference of the Java medaka (oryzias javanicus).</title>
        <authorList>
            <person name="Herpin A."/>
            <person name="Takehana Y."/>
            <person name="Naruse K."/>
            <person name="Ansai S."/>
            <person name="Kawaguchi M."/>
        </authorList>
    </citation>
    <scope>NUCLEOTIDE SEQUENCE [LARGE SCALE GENOMIC DNA]</scope>
    <source>
        <strain evidence="4">RS831</strain>
        <tissue evidence="4">Whole body</tissue>
    </source>
</reference>
<evidence type="ECO:0000313" key="5">
    <source>
        <dbReference type="Proteomes" id="UP000283210"/>
    </source>
</evidence>
<sequence>MHFGRILASFFCFTTWIHLVHAFIGPGKGCDCLRASNTQVNISRIKSYSIQEETICSVRVIKFLTFSGKTICSDPNNLWTKNTMKKLDLQKRAMRSQHLHLECLQLKP</sequence>
<keyword evidence="2" id="KW-0732">Signal</keyword>
<reference evidence="4 5" key="1">
    <citation type="submission" date="2018-11" db="EMBL/GenBank/DDBJ databases">
        <authorList>
            <person name="Lopez-Roques C."/>
            <person name="Donnadieu C."/>
            <person name="Bouchez O."/>
            <person name="Klopp C."/>
            <person name="Cabau C."/>
            <person name="Zahm M."/>
        </authorList>
    </citation>
    <scope>NUCLEOTIDE SEQUENCE [LARGE SCALE GENOMIC DNA]</scope>
    <source>
        <strain evidence="4">RS831</strain>
        <tissue evidence="4">Whole body</tissue>
    </source>
</reference>
<proteinExistence type="predicted"/>
<dbReference type="GO" id="GO:0006955">
    <property type="term" value="P:immune response"/>
    <property type="evidence" value="ECO:0007669"/>
    <property type="project" value="InterPro"/>
</dbReference>
<dbReference type="GO" id="GO:0008009">
    <property type="term" value="F:chemokine activity"/>
    <property type="evidence" value="ECO:0007669"/>
    <property type="project" value="InterPro"/>
</dbReference>
<organism evidence="4 5">
    <name type="scientific">Oryzias javanicus</name>
    <name type="common">Javanese ricefish</name>
    <name type="synonym">Aplocheilus javanicus</name>
    <dbReference type="NCBI Taxonomy" id="123683"/>
    <lineage>
        <taxon>Eukaryota</taxon>
        <taxon>Metazoa</taxon>
        <taxon>Chordata</taxon>
        <taxon>Craniata</taxon>
        <taxon>Vertebrata</taxon>
        <taxon>Euteleostomi</taxon>
        <taxon>Actinopterygii</taxon>
        <taxon>Neopterygii</taxon>
        <taxon>Teleostei</taxon>
        <taxon>Neoteleostei</taxon>
        <taxon>Acanthomorphata</taxon>
        <taxon>Ovalentaria</taxon>
        <taxon>Atherinomorphae</taxon>
        <taxon>Beloniformes</taxon>
        <taxon>Adrianichthyidae</taxon>
        <taxon>Oryziinae</taxon>
        <taxon>Oryzias</taxon>
    </lineage>
</organism>
<gene>
    <name evidence="4" type="ORF">OJAV_G00173620</name>
</gene>
<evidence type="ECO:0000256" key="2">
    <source>
        <dbReference type="SAM" id="SignalP"/>
    </source>
</evidence>